<dbReference type="EMBL" id="BAABDC010000013">
    <property type="protein sequence ID" value="GAA3721566.1"/>
    <property type="molecule type" value="Genomic_DNA"/>
</dbReference>
<evidence type="ECO:0000313" key="1">
    <source>
        <dbReference type="EMBL" id="GAA3721566.1"/>
    </source>
</evidence>
<comment type="caution">
    <text evidence="1">The sequence shown here is derived from an EMBL/GenBank/DDBJ whole genome shotgun (WGS) entry which is preliminary data.</text>
</comment>
<organism evidence="1 2">
    <name type="scientific">Terrabacter ginsenosidimutans</name>
    <dbReference type="NCBI Taxonomy" id="490575"/>
    <lineage>
        <taxon>Bacteria</taxon>
        <taxon>Bacillati</taxon>
        <taxon>Actinomycetota</taxon>
        <taxon>Actinomycetes</taxon>
        <taxon>Micrococcales</taxon>
        <taxon>Intrasporangiaceae</taxon>
        <taxon>Terrabacter</taxon>
    </lineage>
</organism>
<keyword evidence="2" id="KW-1185">Reference proteome</keyword>
<name>A0ABP7EN34_9MICO</name>
<gene>
    <name evidence="1" type="ORF">GCM10022399_42420</name>
</gene>
<proteinExistence type="predicted"/>
<accession>A0ABP7EN34</accession>
<evidence type="ECO:0000313" key="2">
    <source>
        <dbReference type="Proteomes" id="UP001501468"/>
    </source>
</evidence>
<reference evidence="2" key="1">
    <citation type="journal article" date="2019" name="Int. J. Syst. Evol. Microbiol.">
        <title>The Global Catalogue of Microorganisms (GCM) 10K type strain sequencing project: providing services to taxonomists for standard genome sequencing and annotation.</title>
        <authorList>
            <consortium name="The Broad Institute Genomics Platform"/>
            <consortium name="The Broad Institute Genome Sequencing Center for Infectious Disease"/>
            <person name="Wu L."/>
            <person name="Ma J."/>
        </authorList>
    </citation>
    <scope>NUCLEOTIDE SEQUENCE [LARGE SCALE GENOMIC DNA]</scope>
    <source>
        <strain evidence="2">JCM 17125</strain>
    </source>
</reference>
<sequence>MSLYVVTASRRDRVAASARGYETPALSEGAECGIRPNFGKLVLARVHLGSHGCPFWDGSACSLFAAGASVALGLRRRPLLKDRWMCR</sequence>
<protein>
    <submittedName>
        <fullName evidence="1">Uncharacterized protein</fullName>
    </submittedName>
</protein>
<dbReference type="Proteomes" id="UP001501468">
    <property type="component" value="Unassembled WGS sequence"/>
</dbReference>